<gene>
    <name evidence="1" type="ORF">BK658_24490</name>
</gene>
<dbReference type="EMBL" id="MOBI01000028">
    <property type="protein sequence ID" value="ROM91060.1"/>
    <property type="molecule type" value="Genomic_DNA"/>
</dbReference>
<accession>A0A423GKL9</accession>
<organism evidence="1 2">
    <name type="scientific">Pseudomonas brassicacearum</name>
    <dbReference type="NCBI Taxonomy" id="930166"/>
    <lineage>
        <taxon>Bacteria</taxon>
        <taxon>Pseudomonadati</taxon>
        <taxon>Pseudomonadota</taxon>
        <taxon>Gammaproteobacteria</taxon>
        <taxon>Pseudomonadales</taxon>
        <taxon>Pseudomonadaceae</taxon>
        <taxon>Pseudomonas</taxon>
    </lineage>
</organism>
<evidence type="ECO:0000313" key="2">
    <source>
        <dbReference type="Proteomes" id="UP000284684"/>
    </source>
</evidence>
<evidence type="ECO:0000313" key="1">
    <source>
        <dbReference type="EMBL" id="ROM91060.1"/>
    </source>
</evidence>
<dbReference type="RefSeq" id="WP_123584700.1">
    <property type="nucleotide sequence ID" value="NZ_MOBI01000028.1"/>
</dbReference>
<dbReference type="Proteomes" id="UP000284684">
    <property type="component" value="Unassembled WGS sequence"/>
</dbReference>
<protein>
    <submittedName>
        <fullName evidence="1">Phage tail protein</fullName>
    </submittedName>
</protein>
<reference evidence="1 2" key="1">
    <citation type="submission" date="2016-10" db="EMBL/GenBank/DDBJ databases">
        <title>Comparative genome analysis of multiple Pseudomonas spp. focuses on biocontrol and plant growth promoting traits.</title>
        <authorList>
            <person name="Tao X.-Y."/>
            <person name="Taylor C.G."/>
        </authorList>
    </citation>
    <scope>NUCLEOTIDE SEQUENCE [LARGE SCALE GENOMIC DNA]</scope>
    <source>
        <strain evidence="1 2">37D10</strain>
    </source>
</reference>
<sequence length="142" mass="15700">MNHFCAADGGFYSLEFHGVIPVGCVEVSDEGYRALLAGQEQGKRIVAGDDGFPVLVDPPPPSDEALAAIERVWRDQRLSETDGVVSRHRDELEGGGTTTLTLEQYAELQTYRSGLRNWPEAGEFPLIEHRPPAPLWLVDQLQ</sequence>
<comment type="caution">
    <text evidence="1">The sequence shown here is derived from an EMBL/GenBank/DDBJ whole genome shotgun (WGS) entry which is preliminary data.</text>
</comment>
<proteinExistence type="predicted"/>
<name>A0A423GKL9_9PSED</name>
<dbReference type="AlphaFoldDB" id="A0A423GKL9"/>